<protein>
    <submittedName>
        <fullName evidence="1">Uncharacterized protein</fullName>
    </submittedName>
</protein>
<reference evidence="1" key="1">
    <citation type="submission" date="2023-06" db="EMBL/GenBank/DDBJ databases">
        <title>Survivors Of The Sea: Transcriptome response of Skeletonema marinoi to long-term dormancy.</title>
        <authorList>
            <person name="Pinder M.I.M."/>
            <person name="Kourtchenko O."/>
            <person name="Robertson E.K."/>
            <person name="Larsson T."/>
            <person name="Maumus F."/>
            <person name="Osuna-Cruz C.M."/>
            <person name="Vancaester E."/>
            <person name="Stenow R."/>
            <person name="Vandepoele K."/>
            <person name="Ploug H."/>
            <person name="Bruchert V."/>
            <person name="Godhe A."/>
            <person name="Topel M."/>
        </authorList>
    </citation>
    <scope>NUCLEOTIDE SEQUENCE</scope>
    <source>
        <strain evidence="1">R05AC</strain>
    </source>
</reference>
<organism evidence="1 2">
    <name type="scientific">Skeletonema marinoi</name>
    <dbReference type="NCBI Taxonomy" id="267567"/>
    <lineage>
        <taxon>Eukaryota</taxon>
        <taxon>Sar</taxon>
        <taxon>Stramenopiles</taxon>
        <taxon>Ochrophyta</taxon>
        <taxon>Bacillariophyta</taxon>
        <taxon>Coscinodiscophyceae</taxon>
        <taxon>Thalassiosirophycidae</taxon>
        <taxon>Thalassiosirales</taxon>
        <taxon>Skeletonemataceae</taxon>
        <taxon>Skeletonema</taxon>
        <taxon>Skeletonema marinoi-dohrnii complex</taxon>
    </lineage>
</organism>
<comment type="caution">
    <text evidence="1">The sequence shown here is derived from an EMBL/GenBank/DDBJ whole genome shotgun (WGS) entry which is preliminary data.</text>
</comment>
<sequence length="65" mass="7191">MPGAASSSARKASPSIQIWTRLSDPQILERGSKAPVVQLDLWMAGEEWCKQQIYRAVTEGKADFV</sequence>
<gene>
    <name evidence="1" type="ORF">QTG54_012378</name>
</gene>
<dbReference type="Proteomes" id="UP001224775">
    <property type="component" value="Unassembled WGS sequence"/>
</dbReference>
<dbReference type="EMBL" id="JATAAI010000027">
    <property type="protein sequence ID" value="KAK1736933.1"/>
    <property type="molecule type" value="Genomic_DNA"/>
</dbReference>
<keyword evidence="2" id="KW-1185">Reference proteome</keyword>
<evidence type="ECO:0000313" key="1">
    <source>
        <dbReference type="EMBL" id="KAK1736933.1"/>
    </source>
</evidence>
<dbReference type="AlphaFoldDB" id="A0AAD9D8U2"/>
<proteinExistence type="predicted"/>
<evidence type="ECO:0000313" key="2">
    <source>
        <dbReference type="Proteomes" id="UP001224775"/>
    </source>
</evidence>
<name>A0AAD9D8U2_9STRA</name>
<accession>A0AAD9D8U2</accession>